<keyword evidence="4" id="KW-0934">Plastid</keyword>
<dbReference type="PANTHER" id="PTHR45825:SF11">
    <property type="entry name" value="ALPHA AMYLASE DOMAIN-CONTAINING PROTEIN"/>
    <property type="match status" value="1"/>
</dbReference>
<reference evidence="8" key="1">
    <citation type="submission" date="2013-08" db="EMBL/GenBank/DDBJ databases">
        <title>Gene expansion shapes genome architecture in the human pathogen Lichtheimia corymbifera: an evolutionary genomics analysis in the ancient terrestrial Mucorales (Mucoromycotina).</title>
        <authorList>
            <person name="Schwartze V.U."/>
            <person name="Winter S."/>
            <person name="Shelest E."/>
            <person name="Marcet-Houben M."/>
            <person name="Horn F."/>
            <person name="Wehner S."/>
            <person name="Hoffmann K."/>
            <person name="Riege K."/>
            <person name="Sammeth M."/>
            <person name="Nowrousian M."/>
            <person name="Valiante V."/>
            <person name="Linde J."/>
            <person name="Jacobsen I.D."/>
            <person name="Marz M."/>
            <person name="Brakhage A.A."/>
            <person name="Gabaldon T."/>
            <person name="Bocker S."/>
            <person name="Voigt K."/>
        </authorList>
    </citation>
    <scope>NUCLEOTIDE SEQUENCE [LARGE SCALE GENOMIC DNA]</scope>
    <source>
        <strain evidence="8">FSU 9682</strain>
    </source>
</reference>
<dbReference type="VEuPathDB" id="FungiDB:LCOR_11195.1"/>
<evidence type="ECO:0000259" key="7">
    <source>
        <dbReference type="Pfam" id="PF08323"/>
    </source>
</evidence>
<comment type="subcellular location">
    <subcellularLocation>
        <location evidence="1">Plastid</location>
        <location evidence="1">Amyloplast</location>
    </subcellularLocation>
</comment>
<dbReference type="GO" id="GO:0016757">
    <property type="term" value="F:glycosyltransferase activity"/>
    <property type="evidence" value="ECO:0007669"/>
    <property type="project" value="UniProtKB-KW"/>
</dbReference>
<evidence type="ECO:0000313" key="8">
    <source>
        <dbReference type="EMBL" id="CDH60411.1"/>
    </source>
</evidence>
<feature type="domain" description="Glycosyl transferase family 1" evidence="6">
    <location>
        <begin position="588"/>
        <end position="709"/>
    </location>
</feature>
<keyword evidence="4" id="KW-0035">Amyloplast</keyword>
<dbReference type="EMBL" id="CBTN010000092">
    <property type="protein sequence ID" value="CDH60411.1"/>
    <property type="molecule type" value="Genomic_DNA"/>
</dbReference>
<protein>
    <submittedName>
        <fullName evidence="8">Glycogen starch adp-glucose glycosyltransferasefamily 5 protein</fullName>
    </submittedName>
</protein>
<dbReference type="Pfam" id="PF00534">
    <property type="entry name" value="Glycos_transf_1"/>
    <property type="match status" value="1"/>
</dbReference>
<dbReference type="STRING" id="1263082.A0A068SGL2"/>
<feature type="domain" description="Starch synthase catalytic" evidence="7">
    <location>
        <begin position="166"/>
        <end position="226"/>
    </location>
</feature>
<proteinExistence type="predicted"/>
<accession>A0A068SGL2</accession>
<organism evidence="8 9">
    <name type="scientific">Lichtheimia corymbifera JMRC:FSU:9682</name>
    <dbReference type="NCBI Taxonomy" id="1263082"/>
    <lineage>
        <taxon>Eukaryota</taxon>
        <taxon>Fungi</taxon>
        <taxon>Fungi incertae sedis</taxon>
        <taxon>Mucoromycota</taxon>
        <taxon>Mucoromycotina</taxon>
        <taxon>Mucoromycetes</taxon>
        <taxon>Mucorales</taxon>
        <taxon>Lichtheimiaceae</taxon>
        <taxon>Lichtheimia</taxon>
    </lineage>
</organism>
<keyword evidence="9" id="KW-1185">Reference proteome</keyword>
<dbReference type="InterPro" id="IPR001296">
    <property type="entry name" value="Glyco_trans_1"/>
</dbReference>
<dbReference type="OrthoDB" id="512920at2759"/>
<dbReference type="PANTHER" id="PTHR45825">
    <property type="entry name" value="GRANULE-BOUND STARCH SYNTHASE 1, CHLOROPLASTIC/AMYLOPLASTIC"/>
    <property type="match status" value="1"/>
</dbReference>
<comment type="caution">
    <text evidence="8">The sequence shown here is derived from an EMBL/GenBank/DDBJ whole genome shotgun (WGS) entry which is preliminary data.</text>
</comment>
<evidence type="ECO:0000256" key="2">
    <source>
        <dbReference type="ARBA" id="ARBA00022676"/>
    </source>
</evidence>
<keyword evidence="5" id="KW-0472">Membrane</keyword>
<dbReference type="Gene3D" id="3.40.50.2000">
    <property type="entry name" value="Glycogen Phosphorylase B"/>
    <property type="match status" value="2"/>
</dbReference>
<keyword evidence="5" id="KW-1133">Transmembrane helix</keyword>
<dbReference type="AlphaFoldDB" id="A0A068SGL2"/>
<evidence type="ECO:0000259" key="6">
    <source>
        <dbReference type="Pfam" id="PF00534"/>
    </source>
</evidence>
<gene>
    <name evidence="8" type="ORF">LCOR_11195.1</name>
</gene>
<dbReference type="Pfam" id="PF08323">
    <property type="entry name" value="Glyco_transf_5"/>
    <property type="match status" value="2"/>
</dbReference>
<name>A0A068SGL2_9FUNG</name>
<keyword evidence="2" id="KW-0328">Glycosyltransferase</keyword>
<sequence>MAPPPPNGLRGDMYSITTTGFHRRNSGAWTATTTIPSSSSSTITCTQAPLTSSSALSPVWKRRRPSNHRLPLTHDRPTRARSFFSKYDQRWRWWHVLFALMILLGVIQFVGVLVGSRLLHNKTASIRIALREFPKMQYRHLDDTQHVTRSSSSSTTTTSLVQGATIYHVTKEFGVASMGGMGMVVTALAAAQQRSGTVNAAVVMPFYSYIKKKYKVDRVTDLVVDVRDNEGRLVPVEFRVWKMMHVFNPPPPPPQPNITIAATTLDDGSIVNTTWVDGAMVNMTYDEALEQYQKQQLEMQVPIPASEQVPVYLIGPGNRKPFNKAFRASKVQNIYSTPKDLPQEWKDQYFTKAAAEFLAHQAAAADETPLFAPTQMASRHVDVIHIHGATNAYTALYMRDFERRNQLGARTPAIVYTMHDYLDELQYSIRYANAARFFNDISEDTDALKPYTHDQRTFMSSLGIDYADVVTFVSRQMAKDIVEGRDDFYLKEFVMDGILRKAEQMRFFGITNGVDYGALDPFSNKVLIQRRAVFSEYALDMLKSHQNNSMAQRDESSWHLSTNNKDFVLYAKDQAKKYLIRRKVLSEADLTRPVVLFVGRFQYNKGLETFEEAARHFVENDMKFVVIGQPNNYPLKWVKALQDKYPENVVVLSSASQQRRWLTLCRAAADFMYVPSVTESFGLVAAEGLLFGTPVISTGAGGLKEFLIDRPSSMQQQERDVRVIRDRTTHAPIVTSREQYNAYLFDNNSPDRSLENAIKDAAHDYQRNKNSKIRREEFLLRMISSAFALGWDRGNQQGPMYDYNRVYQLALADRHIPHLSKHEIDEERVLLRRLHSSSNNS</sequence>
<feature type="transmembrane region" description="Helical" evidence="5">
    <location>
        <begin position="93"/>
        <end position="114"/>
    </location>
</feature>
<evidence type="ECO:0000256" key="3">
    <source>
        <dbReference type="ARBA" id="ARBA00022679"/>
    </source>
</evidence>
<dbReference type="SUPFAM" id="SSF53756">
    <property type="entry name" value="UDP-Glycosyltransferase/glycogen phosphorylase"/>
    <property type="match status" value="1"/>
</dbReference>
<evidence type="ECO:0000313" key="9">
    <source>
        <dbReference type="Proteomes" id="UP000027586"/>
    </source>
</evidence>
<keyword evidence="3" id="KW-0808">Transferase</keyword>
<keyword evidence="5" id="KW-0812">Transmembrane</keyword>
<evidence type="ECO:0000256" key="4">
    <source>
        <dbReference type="ARBA" id="ARBA00023234"/>
    </source>
</evidence>
<evidence type="ECO:0000256" key="5">
    <source>
        <dbReference type="SAM" id="Phobius"/>
    </source>
</evidence>
<dbReference type="InterPro" id="IPR013534">
    <property type="entry name" value="Starch_synth_cat_dom"/>
</dbReference>
<feature type="domain" description="Starch synthase catalytic" evidence="7">
    <location>
        <begin position="305"/>
        <end position="485"/>
    </location>
</feature>
<evidence type="ECO:0000256" key="1">
    <source>
        <dbReference type="ARBA" id="ARBA00004602"/>
    </source>
</evidence>
<dbReference type="Proteomes" id="UP000027586">
    <property type="component" value="Unassembled WGS sequence"/>
</dbReference>